<feature type="coiled-coil region" evidence="2">
    <location>
        <begin position="865"/>
        <end position="913"/>
    </location>
</feature>
<feature type="compositionally biased region" description="Gly residues" evidence="3">
    <location>
        <begin position="730"/>
        <end position="749"/>
    </location>
</feature>
<accession>A0A553NNS7</accession>
<dbReference type="InterPro" id="IPR003109">
    <property type="entry name" value="GoLoco_motif"/>
</dbReference>
<evidence type="ECO:0000256" key="3">
    <source>
        <dbReference type="SAM" id="MobiDB-lite"/>
    </source>
</evidence>
<evidence type="ECO:0000313" key="5">
    <source>
        <dbReference type="EMBL" id="TRY67088.1"/>
    </source>
</evidence>
<feature type="compositionally biased region" description="Polar residues" evidence="3">
    <location>
        <begin position="99"/>
        <end position="116"/>
    </location>
</feature>
<name>A0A553NNS7_TIGCA</name>
<dbReference type="SUPFAM" id="SSF111347">
    <property type="entry name" value="Rap/Ran-GAP"/>
    <property type="match status" value="1"/>
</dbReference>
<organism evidence="5 6">
    <name type="scientific">Tigriopus californicus</name>
    <name type="common">Marine copepod</name>
    <dbReference type="NCBI Taxonomy" id="6832"/>
    <lineage>
        <taxon>Eukaryota</taxon>
        <taxon>Metazoa</taxon>
        <taxon>Ecdysozoa</taxon>
        <taxon>Arthropoda</taxon>
        <taxon>Crustacea</taxon>
        <taxon>Multicrustacea</taxon>
        <taxon>Hexanauplia</taxon>
        <taxon>Copepoda</taxon>
        <taxon>Harpacticoida</taxon>
        <taxon>Harpacticidae</taxon>
        <taxon>Tigriopus</taxon>
    </lineage>
</organism>
<evidence type="ECO:0000313" key="6">
    <source>
        <dbReference type="Proteomes" id="UP000318571"/>
    </source>
</evidence>
<evidence type="ECO:0000256" key="1">
    <source>
        <dbReference type="ARBA" id="ARBA00022468"/>
    </source>
</evidence>
<dbReference type="Gene3D" id="3.40.50.11210">
    <property type="entry name" value="Rap/Ran-GAP"/>
    <property type="match status" value="1"/>
</dbReference>
<feature type="domain" description="Rap-GAP" evidence="4">
    <location>
        <begin position="407"/>
        <end position="623"/>
    </location>
</feature>
<gene>
    <name evidence="5" type="ORF">TCAL_06419</name>
</gene>
<dbReference type="OMA" id="VACTHAA"/>
<dbReference type="Gene3D" id="6.10.140.210">
    <property type="match status" value="1"/>
</dbReference>
<feature type="region of interest" description="Disordered" evidence="3">
    <location>
        <begin position="1"/>
        <end position="20"/>
    </location>
</feature>
<dbReference type="PANTHER" id="PTHR15711">
    <property type="entry name" value="RAP GTPASE-ACTIVATING PROTEIN"/>
    <property type="match status" value="1"/>
</dbReference>
<dbReference type="PANTHER" id="PTHR15711:SF32">
    <property type="entry name" value="RAP GTPASE ACTIVATING PROTEIN 1, ISOFORM H"/>
    <property type="match status" value="1"/>
</dbReference>
<dbReference type="InterPro" id="IPR000331">
    <property type="entry name" value="Rap/Ran_GAP_dom"/>
</dbReference>
<dbReference type="SMART" id="SM00390">
    <property type="entry name" value="GoLoco"/>
    <property type="match status" value="1"/>
</dbReference>
<comment type="caution">
    <text evidence="5">The sequence shown here is derived from an EMBL/GenBank/DDBJ whole genome shotgun (WGS) entry which is preliminary data.</text>
</comment>
<feature type="region of interest" description="Disordered" evidence="3">
    <location>
        <begin position="152"/>
        <end position="191"/>
    </location>
</feature>
<dbReference type="GO" id="GO:0005737">
    <property type="term" value="C:cytoplasm"/>
    <property type="evidence" value="ECO:0007669"/>
    <property type="project" value="TreeGrafter"/>
</dbReference>
<keyword evidence="2" id="KW-0175">Coiled coil</keyword>
<proteinExistence type="predicted"/>
<evidence type="ECO:0000256" key="2">
    <source>
        <dbReference type="SAM" id="Coils"/>
    </source>
</evidence>
<feature type="region of interest" description="Disordered" evidence="3">
    <location>
        <begin position="88"/>
        <end position="123"/>
    </location>
</feature>
<dbReference type="Pfam" id="PF02145">
    <property type="entry name" value="Rap_GAP"/>
    <property type="match status" value="1"/>
</dbReference>
<feature type="compositionally biased region" description="Low complexity" evidence="3">
    <location>
        <begin position="750"/>
        <end position="763"/>
    </location>
</feature>
<dbReference type="Proteomes" id="UP000318571">
    <property type="component" value="Chromosome 4"/>
</dbReference>
<dbReference type="InterPro" id="IPR035974">
    <property type="entry name" value="Rap/Ran-GAP_sf"/>
</dbReference>
<reference evidence="5 6" key="1">
    <citation type="journal article" date="2018" name="Nat. Ecol. Evol.">
        <title>Genomic signatures of mitonuclear coevolution across populations of Tigriopus californicus.</title>
        <authorList>
            <person name="Barreto F.S."/>
            <person name="Watson E.T."/>
            <person name="Lima T.G."/>
            <person name="Willett C.S."/>
            <person name="Edmands S."/>
            <person name="Li W."/>
            <person name="Burton R.S."/>
        </authorList>
    </citation>
    <scope>NUCLEOTIDE SEQUENCE [LARGE SCALE GENOMIC DNA]</scope>
    <source>
        <strain evidence="5 6">San Diego</strain>
    </source>
</reference>
<feature type="region of interest" description="Disordered" evidence="3">
    <location>
        <begin position="665"/>
        <end position="808"/>
    </location>
</feature>
<dbReference type="EMBL" id="VCGU01000011">
    <property type="protein sequence ID" value="TRY67088.1"/>
    <property type="molecule type" value="Genomic_DNA"/>
</dbReference>
<evidence type="ECO:0000259" key="4">
    <source>
        <dbReference type="PROSITE" id="PS50085"/>
    </source>
</evidence>
<dbReference type="GO" id="GO:0051056">
    <property type="term" value="P:regulation of small GTPase mediated signal transduction"/>
    <property type="evidence" value="ECO:0007669"/>
    <property type="project" value="InterPro"/>
</dbReference>
<dbReference type="AlphaFoldDB" id="A0A553NNS7"/>
<feature type="compositionally biased region" description="Low complexity" evidence="3">
    <location>
        <begin position="687"/>
        <end position="708"/>
    </location>
</feature>
<dbReference type="PROSITE" id="PS50877">
    <property type="entry name" value="GOLOCO"/>
    <property type="match status" value="1"/>
</dbReference>
<feature type="compositionally biased region" description="Low complexity" evidence="3">
    <location>
        <begin position="154"/>
        <end position="174"/>
    </location>
</feature>
<dbReference type="InterPro" id="IPR050989">
    <property type="entry name" value="Rap1_Ran_GAP"/>
</dbReference>
<dbReference type="Pfam" id="PF21022">
    <property type="entry name" value="Rap-GAP_dimer"/>
    <property type="match status" value="1"/>
</dbReference>
<dbReference type="PROSITE" id="PS50085">
    <property type="entry name" value="RAPGAP"/>
    <property type="match status" value="1"/>
</dbReference>
<protein>
    <recommendedName>
        <fullName evidence="4">Rap-GAP domain-containing protein</fullName>
    </recommendedName>
</protein>
<sequence length="932" mass="102486">MTSLPKILELSPEPAHMRFPHPVEDPPKRPGFLGLRDFNPLQVTQNIARSHAAILKTISPRFGRKSVPKVDCNGNMAVRSSPVKVPVVKPAERKKSRSKSTSMLISKSGHETQVLSSDHVDASQRSRVAWISPPTTRRTAMDAKVASNVSNHFSGGLNSSRPPLSLPPASVLGPETDPNRNRDSTSPGFSSSAELFELLDRLQSSRLDDQRCSMPATLGGVAGGGAVKNGLPATQQPKANKVPQSKYLLQETLDGSKPYPMIVLPKTGGFWVDPPDQDQDVPVDAEGNPVLPKVNFKTKFEMDETARCYRAHFLGYEHYNFHGIDDNLGPIVLSLKTYTDQEQDENGENEVHTRIILRLNSGTIHKLIPDSALDNNLSPVKVAQLLVPQLALDRLSPVLCRKSSELIVNYDEHVLDNSFKFGLIYQKLGQITEEALFGNRQHSTAFDEFMSILGQKISLADHKGYRGGLDTQFGQTGEESLFEEFHGREIMFHVSTMLPFTENDCQQLQRKRHIGNDIVAIVFQDGNTPFTPDMITSHFLHAYILVQPIDPDTAYTRYKVSVTAKSDVPYFGPSLPSPSVFRKGPELKEFLLTKLINGQNACLKADEFSKLEQRTRATLLANLEEELAVKTQDFIGVEPVEIIKTDGERRPSRIFDTVKKAFGSRGVKVQGAPTESANASLPKMTKSKSSTSNLSQQYSTSTLQSTNSMIGVNEPSKFLPNKTFNTSGRRGFGGKSDSGRGSVGTGSTGRGSSPTTGSPISSPDMPNRVPSSDGGPTLSESDDSSLNSMEMDQHEHHRLQHTQSQGTSSAFINRPLKRVSVPNLGSSGYGLPSHHGIQFDPDCQNIVSGPITTVTLDGGPPLSQLDRFQEEISRLKVDKLELLRQSVASQREVKRLRDRESQLQTDLTVASREIQRLRVALKERDDAGKNSS</sequence>
<dbReference type="FunFam" id="3.40.50.11210:FF:000001">
    <property type="entry name" value="Ral GTPase-activating protein subunit alpha-1 isoform 1"/>
    <property type="match status" value="1"/>
</dbReference>
<keyword evidence="1" id="KW-0343">GTPase activation</keyword>
<dbReference type="GO" id="GO:0005096">
    <property type="term" value="F:GTPase activator activity"/>
    <property type="evidence" value="ECO:0007669"/>
    <property type="project" value="UniProtKB-KW"/>
</dbReference>
<dbReference type="Pfam" id="PF02188">
    <property type="entry name" value="GoLoco"/>
    <property type="match status" value="1"/>
</dbReference>
<dbReference type="STRING" id="6832.A0A553NNS7"/>
<dbReference type="OrthoDB" id="2499658at2759"/>
<keyword evidence="6" id="KW-1185">Reference proteome</keyword>